<keyword evidence="1" id="KW-1133">Transmembrane helix</keyword>
<evidence type="ECO:0000313" key="4">
    <source>
        <dbReference type="EMBL" id="MCH6471326.1"/>
    </source>
</evidence>
<reference evidence="4 5" key="1">
    <citation type="submission" date="2022-03" db="EMBL/GenBank/DDBJ databases">
        <title>Sinomonas sp. isolated from a soil.</title>
        <authorList>
            <person name="Han J."/>
            <person name="Kim D.-U."/>
        </authorList>
    </citation>
    <scope>NUCLEOTIDE SEQUENCE [LARGE SCALE GENOMIC DNA]</scope>
    <source>
        <strain evidence="4 5">5-5</strain>
    </source>
</reference>
<feature type="domain" description="DUF3048" evidence="2">
    <location>
        <begin position="51"/>
        <end position="192"/>
    </location>
</feature>
<proteinExistence type="predicted"/>
<dbReference type="RefSeq" id="WP_241055045.1">
    <property type="nucleotide sequence ID" value="NZ_JAKZBV010000001.1"/>
</dbReference>
<protein>
    <submittedName>
        <fullName evidence="4">DUF3048 domain-containing protein</fullName>
    </submittedName>
</protein>
<dbReference type="Gene3D" id="3.50.90.10">
    <property type="entry name" value="YerB-like"/>
    <property type="match status" value="1"/>
</dbReference>
<dbReference type="Proteomes" id="UP001202922">
    <property type="component" value="Unassembled WGS sequence"/>
</dbReference>
<dbReference type="Pfam" id="PF11258">
    <property type="entry name" value="DUF3048"/>
    <property type="match status" value="1"/>
</dbReference>
<dbReference type="EMBL" id="JAKZBV010000001">
    <property type="protein sequence ID" value="MCH6471326.1"/>
    <property type="molecule type" value="Genomic_DNA"/>
</dbReference>
<dbReference type="Pfam" id="PF17479">
    <property type="entry name" value="DUF3048_C"/>
    <property type="match status" value="1"/>
</dbReference>
<gene>
    <name evidence="4" type="ORF">L0M17_15300</name>
</gene>
<feature type="domain" description="DUF3048" evidence="3">
    <location>
        <begin position="217"/>
        <end position="329"/>
    </location>
</feature>
<keyword evidence="5" id="KW-1185">Reference proteome</keyword>
<evidence type="ECO:0000259" key="3">
    <source>
        <dbReference type="Pfam" id="PF17479"/>
    </source>
</evidence>
<comment type="caution">
    <text evidence="4">The sequence shown here is derived from an EMBL/GenBank/DDBJ whole genome shotgun (WGS) entry which is preliminary data.</text>
</comment>
<sequence>MTQETSWIQRHRVAAFILAGGILIVIAVIVAFTLLQQKPGPQSSGKFYSPLTGEQVASEAETKQAVTAIMIENSPDARPQSGIKDAGVVYEAIAEGGITRFLTLHQQDKPQIIGPVRSLRIYFLDWLAPYNASVAHVGGSADALAEVRNGKYRDIDQLFNADSYWRATDRVAPHNVYTSFEKLDALNHAKGYNESNFTGFTRTDGKPSDSPTATSVTINFGSSTLYNTSYAYDKKTNTYARSMAGAPHLDREKGPITPSVVIAMQVEMKLAEPDNGHEDITTTGTGKATIFQNGTAQAVTWHKADRASQISFTDANGHDVPLVRGQTWIAAVPNTGGSVSWH</sequence>
<dbReference type="InterPro" id="IPR023158">
    <property type="entry name" value="YerB-like_sf"/>
</dbReference>
<dbReference type="InterPro" id="IPR021416">
    <property type="entry name" value="DUF3048_N"/>
</dbReference>
<dbReference type="InterPro" id="IPR035328">
    <property type="entry name" value="DUF3048_C"/>
</dbReference>
<evidence type="ECO:0000256" key="1">
    <source>
        <dbReference type="SAM" id="Phobius"/>
    </source>
</evidence>
<name>A0ABS9U427_9MICC</name>
<evidence type="ECO:0000259" key="2">
    <source>
        <dbReference type="Pfam" id="PF11258"/>
    </source>
</evidence>
<organism evidence="4 5">
    <name type="scientific">Sinomonas terrae</name>
    <dbReference type="NCBI Taxonomy" id="2908838"/>
    <lineage>
        <taxon>Bacteria</taxon>
        <taxon>Bacillati</taxon>
        <taxon>Actinomycetota</taxon>
        <taxon>Actinomycetes</taxon>
        <taxon>Micrococcales</taxon>
        <taxon>Micrococcaceae</taxon>
        <taxon>Sinomonas</taxon>
    </lineage>
</organism>
<keyword evidence="1" id="KW-0472">Membrane</keyword>
<dbReference type="SUPFAM" id="SSF159774">
    <property type="entry name" value="YerB-like"/>
    <property type="match status" value="1"/>
</dbReference>
<evidence type="ECO:0000313" key="5">
    <source>
        <dbReference type="Proteomes" id="UP001202922"/>
    </source>
</evidence>
<keyword evidence="1" id="KW-0812">Transmembrane</keyword>
<feature type="transmembrane region" description="Helical" evidence="1">
    <location>
        <begin position="12"/>
        <end position="35"/>
    </location>
</feature>
<accession>A0ABS9U427</accession>